<feature type="domain" description="Rhodanese" evidence="2">
    <location>
        <begin position="112"/>
        <end position="211"/>
    </location>
</feature>
<dbReference type="STRING" id="1802591.A2113_04545"/>
<evidence type="ECO:0000313" key="4">
    <source>
        <dbReference type="Proteomes" id="UP000176299"/>
    </source>
</evidence>
<dbReference type="PROSITE" id="PS50206">
    <property type="entry name" value="RHODANESE_3"/>
    <property type="match status" value="1"/>
</dbReference>
<dbReference type="Proteomes" id="UP000176299">
    <property type="component" value="Unassembled WGS sequence"/>
</dbReference>
<dbReference type="Gene3D" id="3.40.250.10">
    <property type="entry name" value="Rhodanese-like domain"/>
    <property type="match status" value="1"/>
</dbReference>
<reference evidence="3 4" key="1">
    <citation type="journal article" date="2016" name="Nat. Commun.">
        <title>Thousands of microbial genomes shed light on interconnected biogeochemical processes in an aquifer system.</title>
        <authorList>
            <person name="Anantharaman K."/>
            <person name="Brown C.T."/>
            <person name="Hug L.A."/>
            <person name="Sharon I."/>
            <person name="Castelle C.J."/>
            <person name="Probst A.J."/>
            <person name="Thomas B.C."/>
            <person name="Singh A."/>
            <person name="Wilkins M.J."/>
            <person name="Karaoz U."/>
            <person name="Brodie E.L."/>
            <person name="Williams K.H."/>
            <person name="Hubbard S.S."/>
            <person name="Banfield J.F."/>
        </authorList>
    </citation>
    <scope>NUCLEOTIDE SEQUENCE [LARGE SCALE GENOMIC DNA]</scope>
</reference>
<keyword evidence="1" id="KW-0812">Transmembrane</keyword>
<feature type="transmembrane region" description="Helical" evidence="1">
    <location>
        <begin position="16"/>
        <end position="41"/>
    </location>
</feature>
<evidence type="ECO:0000313" key="3">
    <source>
        <dbReference type="EMBL" id="OGY22586.1"/>
    </source>
</evidence>
<dbReference type="EMBL" id="MHCN01000004">
    <property type="protein sequence ID" value="OGY22586.1"/>
    <property type="molecule type" value="Genomic_DNA"/>
</dbReference>
<name>A0A1G1W4H0_9BACT</name>
<comment type="caution">
    <text evidence="3">The sequence shown here is derived from an EMBL/GenBank/DDBJ whole genome shotgun (WGS) entry which is preliminary data.</text>
</comment>
<keyword evidence="1" id="KW-1133">Transmembrane helix</keyword>
<dbReference type="SUPFAM" id="SSF52821">
    <property type="entry name" value="Rhodanese/Cell cycle control phosphatase"/>
    <property type="match status" value="1"/>
</dbReference>
<evidence type="ECO:0000259" key="2">
    <source>
        <dbReference type="PROSITE" id="PS50206"/>
    </source>
</evidence>
<organism evidence="3 4">
    <name type="scientific">Candidatus Woykebacteria bacterium GWA1_44_8</name>
    <dbReference type="NCBI Taxonomy" id="1802591"/>
    <lineage>
        <taxon>Bacteria</taxon>
        <taxon>Candidatus Woykeibacteriota</taxon>
    </lineage>
</organism>
<feature type="transmembrane region" description="Helical" evidence="1">
    <location>
        <begin position="61"/>
        <end position="78"/>
    </location>
</feature>
<dbReference type="InterPro" id="IPR036873">
    <property type="entry name" value="Rhodanese-like_dom_sf"/>
</dbReference>
<keyword evidence="1" id="KW-0472">Membrane</keyword>
<dbReference type="InterPro" id="IPR001763">
    <property type="entry name" value="Rhodanese-like_dom"/>
</dbReference>
<gene>
    <name evidence="3" type="ORF">A2113_04545</name>
</gene>
<protein>
    <recommendedName>
        <fullName evidence="2">Rhodanese domain-containing protein</fullName>
    </recommendedName>
</protein>
<sequence length="215" mass="23760">MDLPTGWLEGLGYSPLLIALLALVGASLVILFLAPAFFNLLKKTKFPARFSFIKRHPKRSLAFIIVILVAIFGAYVYYSFSQPVRIVFAGQLRIERLNALKQVQSDDATVSDNSGIYLLDIRSRKEYAVEHLKQSDNKPADRNAAGMAPLDGVDLVIYSTGSRFTEARRVADVIKKNEALLKGKYTKKPGKVYIVRDGFEGLKKAGLATESGGFD</sequence>
<accession>A0A1G1W4H0</accession>
<dbReference type="AlphaFoldDB" id="A0A1G1W4H0"/>
<evidence type="ECO:0000256" key="1">
    <source>
        <dbReference type="SAM" id="Phobius"/>
    </source>
</evidence>
<proteinExistence type="predicted"/>